<dbReference type="InterPro" id="IPR013783">
    <property type="entry name" value="Ig-like_fold"/>
</dbReference>
<evidence type="ECO:0000313" key="3">
    <source>
        <dbReference type="Proteomes" id="UP000320055"/>
    </source>
</evidence>
<sequence length="147" mass="16596">MYQYYNIFDDDLLNDEPTSTRNLITESGLGLNSFIPDEADFLVIEDINSDSLNNSDREIYDAPAIENELTEFTTTENVESSFTIPENTFSDDLGNGLTYSATLANDTVLPDWIQFDPTNRTFTFNAATENIGSYQLKVISYSRKISL</sequence>
<dbReference type="InterPro" id="IPR015919">
    <property type="entry name" value="Cadherin-like_sf"/>
</dbReference>
<dbReference type="SMART" id="SM00736">
    <property type="entry name" value="CADG"/>
    <property type="match status" value="1"/>
</dbReference>
<proteinExistence type="predicted"/>
<name>A0A563VVM1_9CYAN</name>
<dbReference type="EMBL" id="CAACVJ010000264">
    <property type="protein sequence ID" value="VEP15450.1"/>
    <property type="molecule type" value="Genomic_DNA"/>
</dbReference>
<feature type="domain" description="Dystroglycan-type cadherin-like" evidence="1">
    <location>
        <begin position="64"/>
        <end position="146"/>
    </location>
</feature>
<gene>
    <name evidence="2" type="ORF">H1P_3360007</name>
</gene>
<dbReference type="GO" id="GO:0005509">
    <property type="term" value="F:calcium ion binding"/>
    <property type="evidence" value="ECO:0007669"/>
    <property type="project" value="InterPro"/>
</dbReference>
<accession>A0A563VVM1</accession>
<dbReference type="Proteomes" id="UP000320055">
    <property type="component" value="Unassembled WGS sequence"/>
</dbReference>
<dbReference type="GO" id="GO:0016020">
    <property type="term" value="C:membrane"/>
    <property type="evidence" value="ECO:0007669"/>
    <property type="project" value="InterPro"/>
</dbReference>
<keyword evidence="3" id="KW-1185">Reference proteome</keyword>
<organism evidence="2 3">
    <name type="scientific">Hyella patelloides LEGE 07179</name>
    <dbReference type="NCBI Taxonomy" id="945734"/>
    <lineage>
        <taxon>Bacteria</taxon>
        <taxon>Bacillati</taxon>
        <taxon>Cyanobacteriota</taxon>
        <taxon>Cyanophyceae</taxon>
        <taxon>Pleurocapsales</taxon>
        <taxon>Hyellaceae</taxon>
        <taxon>Hyella</taxon>
    </lineage>
</organism>
<protein>
    <recommendedName>
        <fullName evidence="1">Dystroglycan-type cadherin-like domain-containing protein</fullName>
    </recommendedName>
</protein>
<dbReference type="InterPro" id="IPR006644">
    <property type="entry name" value="Cadg"/>
</dbReference>
<dbReference type="AlphaFoldDB" id="A0A563VVM1"/>
<dbReference type="Gene3D" id="2.60.40.10">
    <property type="entry name" value="Immunoglobulins"/>
    <property type="match status" value="1"/>
</dbReference>
<dbReference type="Pfam" id="PF05345">
    <property type="entry name" value="He_PIG"/>
    <property type="match status" value="1"/>
</dbReference>
<reference evidence="2 3" key="1">
    <citation type="submission" date="2019-01" db="EMBL/GenBank/DDBJ databases">
        <authorList>
            <person name="Brito A."/>
        </authorList>
    </citation>
    <scope>NUCLEOTIDE SEQUENCE [LARGE SCALE GENOMIC DNA]</scope>
    <source>
        <strain evidence="2">1</strain>
    </source>
</reference>
<evidence type="ECO:0000259" key="1">
    <source>
        <dbReference type="SMART" id="SM00736"/>
    </source>
</evidence>
<evidence type="ECO:0000313" key="2">
    <source>
        <dbReference type="EMBL" id="VEP15450.1"/>
    </source>
</evidence>
<dbReference type="SUPFAM" id="SSF49313">
    <property type="entry name" value="Cadherin-like"/>
    <property type="match status" value="1"/>
</dbReference>
<dbReference type="RefSeq" id="WP_144874232.1">
    <property type="nucleotide sequence ID" value="NZ_LR214073.1"/>
</dbReference>
<dbReference type="OrthoDB" id="199378at2"/>